<keyword evidence="3" id="KW-1133">Transmembrane helix</keyword>
<dbReference type="PROSITE" id="PS50007">
    <property type="entry name" value="PIPLC_X_DOMAIN"/>
    <property type="match status" value="1"/>
</dbReference>
<dbReference type="Proteomes" id="UP001562357">
    <property type="component" value="Unassembled WGS sequence"/>
</dbReference>
<dbReference type="PANTHER" id="PTHR31571">
    <property type="entry name" value="ALTERED INHERITANCE OF MITOCHONDRIA PROTEIN 6"/>
    <property type="match status" value="1"/>
</dbReference>
<dbReference type="SUPFAM" id="SSF51695">
    <property type="entry name" value="PLC-like phosphodiesterases"/>
    <property type="match status" value="1"/>
</dbReference>
<evidence type="ECO:0000313" key="4">
    <source>
        <dbReference type="EMBL" id="GAB0134281.1"/>
    </source>
</evidence>
<gene>
    <name evidence="4" type="primary">g2659</name>
    <name evidence="4" type="ORF">EsDP_00002659</name>
</gene>
<evidence type="ECO:0000256" key="3">
    <source>
        <dbReference type="SAM" id="Phobius"/>
    </source>
</evidence>
<organism evidence="4 5">
    <name type="scientific">Epichloe bromicola</name>
    <dbReference type="NCBI Taxonomy" id="79588"/>
    <lineage>
        <taxon>Eukaryota</taxon>
        <taxon>Fungi</taxon>
        <taxon>Dikarya</taxon>
        <taxon>Ascomycota</taxon>
        <taxon>Pezizomycotina</taxon>
        <taxon>Sordariomycetes</taxon>
        <taxon>Hypocreomycetidae</taxon>
        <taxon>Hypocreales</taxon>
        <taxon>Clavicipitaceae</taxon>
        <taxon>Epichloe</taxon>
    </lineage>
</organism>
<comment type="similarity">
    <text evidence="1">Belongs to the AIM6 family.</text>
</comment>
<dbReference type="EMBL" id="BAAFGZ010000074">
    <property type="protein sequence ID" value="GAB0134281.1"/>
    <property type="molecule type" value="Genomic_DNA"/>
</dbReference>
<dbReference type="PANTHER" id="PTHR31571:SF1">
    <property type="entry name" value="ALTERED INHERITANCE OF MITOCHONDRIA PROTEIN 6"/>
    <property type="match status" value="1"/>
</dbReference>
<accession>A0ABQ0CLF7</accession>
<protein>
    <recommendedName>
        <fullName evidence="2">Altered inheritance of mitochondria protein 6</fullName>
    </recommendedName>
</protein>
<evidence type="ECO:0000256" key="2">
    <source>
        <dbReference type="ARBA" id="ARBA00014286"/>
    </source>
</evidence>
<comment type="caution">
    <text evidence="4">The sequence shown here is derived from an EMBL/GenBank/DDBJ whole genome shotgun (WGS) entry which is preliminary data.</text>
</comment>
<reference evidence="5" key="1">
    <citation type="submission" date="2024-06" db="EMBL/GenBank/DDBJ databases">
        <title>Draft Genome Sequences of Epichloe bromicola Strains Isolated from Elymus ciliaris.</title>
        <authorList>
            <consortium name="Epichloe bromicola genome sequencing consortium"/>
            <person name="Miura A."/>
            <person name="Imano S."/>
            <person name="Ashida A."/>
            <person name="Sato I."/>
            <person name="Chiba S."/>
            <person name="Tanaka A."/>
            <person name="Camagna M."/>
            <person name="Takemoto D."/>
        </authorList>
    </citation>
    <scope>NUCLEOTIDE SEQUENCE [LARGE SCALE GENOMIC DNA]</scope>
    <source>
        <strain evidence="5">DP</strain>
    </source>
</reference>
<evidence type="ECO:0000313" key="5">
    <source>
        <dbReference type="Proteomes" id="UP001562357"/>
    </source>
</evidence>
<keyword evidence="5" id="KW-1185">Reference proteome</keyword>
<feature type="transmembrane region" description="Helical" evidence="3">
    <location>
        <begin position="429"/>
        <end position="450"/>
    </location>
</feature>
<name>A0ABQ0CLF7_9HYPO</name>
<keyword evidence="3" id="KW-0472">Membrane</keyword>
<sequence>MDTAQPTSGTCPDTCLDATTTCRSEEKLASGVTVSYQVNKPAAAAAAAEPLCARSLLLWLVASGGTGITIAIILAITWAAQPKAMRSTLSHNFISINPLDADAPTTPQTYLRDHSRSVIPVPVHSHNDYWRPRPLYSALAAGCMAVEADIWLSPDGADLLVGHHASQLSEARTLQSLYLDPLEQILDKLNPARVRVPGGVPGGPAPNGVYQSSPGTTLVLLLDVKGNATDIWPVVDKQLQPLRERGYLSRLEYDATANPTAKPVLRRGPITVVGTGSLTRSFSSSSSPSSNVTGIGCDALSRYPDSFLDAPLGSLADASNFGTLPGCRADSLLGLPLAKFHTASAPFPRELGTVLTSLSASQRGKMRASLQAAAARNLTSRYWGTPAWPISRRDLVWRALVEEGVGLLNADDIESAARLEWNRAYRAELVWMGVSSAYMLVASLVIAYLYDRSGRNRMRNVDGIDGIGRRGGND</sequence>
<dbReference type="InterPro" id="IPR051236">
    <property type="entry name" value="HAT_RTT109-like"/>
</dbReference>
<dbReference type="InterPro" id="IPR017946">
    <property type="entry name" value="PLC-like_Pdiesterase_TIM-brl"/>
</dbReference>
<keyword evidence="3" id="KW-0812">Transmembrane</keyword>
<feature type="transmembrane region" description="Helical" evidence="3">
    <location>
        <begin position="56"/>
        <end position="80"/>
    </location>
</feature>
<proteinExistence type="inferred from homology"/>
<evidence type="ECO:0000256" key="1">
    <source>
        <dbReference type="ARBA" id="ARBA00008858"/>
    </source>
</evidence>